<accession>A0A2N4UW13</accession>
<name>A0A2N4UW13_9GAMM</name>
<dbReference type="AlphaFoldDB" id="A0A2N4UW13"/>
<gene>
    <name evidence="2" type="ORF">CIK00_02800</name>
</gene>
<dbReference type="RefSeq" id="WP_101767413.1">
    <property type="nucleotide sequence ID" value="NZ_BPPU01000003.1"/>
</dbReference>
<dbReference type="EMBL" id="NPIB01000002">
    <property type="protein sequence ID" value="PLC59210.1"/>
    <property type="molecule type" value="Genomic_DNA"/>
</dbReference>
<keyword evidence="3" id="KW-1185">Reference proteome</keyword>
<keyword evidence="1" id="KW-0732">Signal</keyword>
<protein>
    <submittedName>
        <fullName evidence="2">Uncharacterized protein</fullName>
    </submittedName>
</protein>
<evidence type="ECO:0000313" key="3">
    <source>
        <dbReference type="Proteomes" id="UP000234420"/>
    </source>
</evidence>
<dbReference type="Proteomes" id="UP000234420">
    <property type="component" value="Unassembled WGS sequence"/>
</dbReference>
<dbReference type="GeneID" id="69965855"/>
<feature type="chain" id="PRO_5014684977" evidence="1">
    <location>
        <begin position="21"/>
        <end position="265"/>
    </location>
</feature>
<sequence>MKSLHLLLLTITALPIPSYASFNNEQIAAWQNEFSSPIQTSDADIATLKQRQLAQKQLQKLNQGHPLTPENLIFDQNRIAVIKSNAMRKINDPTYYESTHVYQHCATDIRLYCALHNQDFPTVKLCLEKNTHKISTECHQSLTHPHSGNKTIGTLLFHDIQIPEGSVFYRVNQKIGVSLSRPTQAMGITIKRDLVFWPNGAIASFTPASIITLNGFTLSSNLPVSLFNDGKIQSFYSPTTMVLNKNAIPPETRIYRKSITDEWRF</sequence>
<proteinExistence type="predicted"/>
<feature type="signal peptide" evidence="1">
    <location>
        <begin position="1"/>
        <end position="20"/>
    </location>
</feature>
<organism evidence="2 3">
    <name type="scientific">Photobacterium carnosum</name>
    <dbReference type="NCBI Taxonomy" id="2023717"/>
    <lineage>
        <taxon>Bacteria</taxon>
        <taxon>Pseudomonadati</taxon>
        <taxon>Pseudomonadota</taxon>
        <taxon>Gammaproteobacteria</taxon>
        <taxon>Vibrionales</taxon>
        <taxon>Vibrionaceae</taxon>
        <taxon>Photobacterium</taxon>
    </lineage>
</organism>
<comment type="caution">
    <text evidence="2">The sequence shown here is derived from an EMBL/GenBank/DDBJ whole genome shotgun (WGS) entry which is preliminary data.</text>
</comment>
<evidence type="ECO:0000256" key="1">
    <source>
        <dbReference type="SAM" id="SignalP"/>
    </source>
</evidence>
<evidence type="ECO:0000313" key="2">
    <source>
        <dbReference type="EMBL" id="PLC59210.1"/>
    </source>
</evidence>
<reference evidence="2 3" key="1">
    <citation type="journal article" date="2018" name="Syst. Appl. Microbiol.">
        <title>Photobacterium carnosum sp. nov., isolated from spoiled modified atmosphere packaged poultry meat.</title>
        <authorList>
            <person name="Hilgarth M."/>
            <person name="Fuertes S."/>
            <person name="Ehrmann M."/>
            <person name="Vogel R.F."/>
        </authorList>
    </citation>
    <scope>NUCLEOTIDE SEQUENCE [LARGE SCALE GENOMIC DNA]</scope>
    <source>
        <strain evidence="2 3">TMW 2.2021</strain>
    </source>
</reference>